<dbReference type="Proteomes" id="UP000288246">
    <property type="component" value="Unassembled WGS sequence"/>
</dbReference>
<evidence type="ECO:0000313" key="3">
    <source>
        <dbReference type="Proteomes" id="UP000288246"/>
    </source>
</evidence>
<protein>
    <submittedName>
        <fullName evidence="2">Uncharacterized protein</fullName>
    </submittedName>
</protein>
<dbReference type="AlphaFoldDB" id="A0A401V148"/>
<feature type="region of interest" description="Disordered" evidence="1">
    <location>
        <begin position="42"/>
        <end position="63"/>
    </location>
</feature>
<sequence>MSGSRCSSNAHWPSWRAAGGAILVCAIGRYLRGIVDVRAAPTAGGTGLGAQTARPSVGDVGRGQSLRGQQHIDMAGPAAAQQHRHMAGDPVAITRRGCQTNG</sequence>
<comment type="caution">
    <text evidence="2">The sequence shown here is derived from an EMBL/GenBank/DDBJ whole genome shotgun (WGS) entry which is preliminary data.</text>
</comment>
<feature type="compositionally biased region" description="Low complexity" evidence="1">
    <location>
        <begin position="42"/>
        <end position="53"/>
    </location>
</feature>
<dbReference type="EMBL" id="BHYL01000171">
    <property type="protein sequence ID" value="GCD20623.1"/>
    <property type="molecule type" value="Genomic_DNA"/>
</dbReference>
<evidence type="ECO:0000256" key="1">
    <source>
        <dbReference type="SAM" id="MobiDB-lite"/>
    </source>
</evidence>
<reference evidence="2 3" key="1">
    <citation type="submission" date="2018-11" db="EMBL/GenBank/DDBJ databases">
        <title>Draft genome sequence of Cellulomonas takizawaensis strain TKZ-21.</title>
        <authorList>
            <person name="Yamamura H."/>
            <person name="Hayashi T."/>
            <person name="Hamada M."/>
            <person name="Serisawa Y."/>
            <person name="Matsuyama K."/>
            <person name="Nakagawa Y."/>
            <person name="Otoguro M."/>
            <person name="Yanagida F."/>
            <person name="Hayakawa M."/>
        </authorList>
    </citation>
    <scope>NUCLEOTIDE SEQUENCE [LARGE SCALE GENOMIC DNA]</scope>
    <source>
        <strain evidence="2 3">TKZ-21</strain>
    </source>
</reference>
<gene>
    <name evidence="2" type="ORF">CTKZ_21850</name>
</gene>
<proteinExistence type="predicted"/>
<name>A0A401V148_9CELL</name>
<organism evidence="2 3">
    <name type="scientific">Cellulomonas algicola</name>
    <dbReference type="NCBI Taxonomy" id="2071633"/>
    <lineage>
        <taxon>Bacteria</taxon>
        <taxon>Bacillati</taxon>
        <taxon>Actinomycetota</taxon>
        <taxon>Actinomycetes</taxon>
        <taxon>Micrococcales</taxon>
        <taxon>Cellulomonadaceae</taxon>
        <taxon>Cellulomonas</taxon>
    </lineage>
</organism>
<keyword evidence="3" id="KW-1185">Reference proteome</keyword>
<evidence type="ECO:0000313" key="2">
    <source>
        <dbReference type="EMBL" id="GCD20623.1"/>
    </source>
</evidence>
<accession>A0A401V148</accession>